<proteinExistence type="predicted"/>
<feature type="compositionally biased region" description="Acidic residues" evidence="1">
    <location>
        <begin position="157"/>
        <end position="166"/>
    </location>
</feature>
<evidence type="ECO:0000313" key="2">
    <source>
        <dbReference type="EMBL" id="KAF4647359.1"/>
    </source>
</evidence>
<evidence type="ECO:0008006" key="4">
    <source>
        <dbReference type="Google" id="ProtNLM"/>
    </source>
</evidence>
<evidence type="ECO:0000313" key="3">
    <source>
        <dbReference type="Proteomes" id="UP000570595"/>
    </source>
</evidence>
<feature type="non-terminal residue" evidence="2">
    <location>
        <position position="1"/>
    </location>
</feature>
<organism evidence="2 3">
    <name type="scientific">Perkinsus olseni</name>
    <name type="common">Perkinsus atlanticus</name>
    <dbReference type="NCBI Taxonomy" id="32597"/>
    <lineage>
        <taxon>Eukaryota</taxon>
        <taxon>Sar</taxon>
        <taxon>Alveolata</taxon>
        <taxon>Perkinsozoa</taxon>
        <taxon>Perkinsea</taxon>
        <taxon>Perkinsida</taxon>
        <taxon>Perkinsidae</taxon>
        <taxon>Perkinsus</taxon>
    </lineage>
</organism>
<gene>
    <name evidence="2" type="ORF">FOZ61_004292</name>
</gene>
<feature type="region of interest" description="Disordered" evidence="1">
    <location>
        <begin position="140"/>
        <end position="166"/>
    </location>
</feature>
<reference evidence="2 3" key="1">
    <citation type="submission" date="2020-04" db="EMBL/GenBank/DDBJ databases">
        <title>Perkinsus olseni comparative genomics.</title>
        <authorList>
            <person name="Bogema D.R."/>
        </authorList>
    </citation>
    <scope>NUCLEOTIDE SEQUENCE [LARGE SCALE GENOMIC DNA]</scope>
    <source>
        <strain evidence="2">ATCC PRA-179</strain>
    </source>
</reference>
<sequence length="166" mass="18573">GIHFSRRKLYKIKKELYERSRGKMFSRLVHAHVWCRQRVCILVDGWTAPSAVRCSSMVFVALVCRDAKGEQILSYPVAGRSLRLREKETATTLQAILLEVFEMLASHDISVSYICSDNASNMLCARRRLSADLNRIIIGGPSASPPEDDNDHGSDLSDAESDSDES</sequence>
<name>A0A7J6KL06_PEROL</name>
<evidence type="ECO:0000256" key="1">
    <source>
        <dbReference type="SAM" id="MobiDB-lite"/>
    </source>
</evidence>
<feature type="non-terminal residue" evidence="2">
    <location>
        <position position="166"/>
    </location>
</feature>
<protein>
    <recommendedName>
        <fullName evidence="4">DUF659 domain-containing protein</fullName>
    </recommendedName>
</protein>
<dbReference type="Proteomes" id="UP000570595">
    <property type="component" value="Unassembled WGS sequence"/>
</dbReference>
<dbReference type="EMBL" id="JABAHT010002452">
    <property type="protein sequence ID" value="KAF4647359.1"/>
    <property type="molecule type" value="Genomic_DNA"/>
</dbReference>
<accession>A0A7J6KL06</accession>
<dbReference type="AlphaFoldDB" id="A0A7J6KL06"/>
<comment type="caution">
    <text evidence="2">The sequence shown here is derived from an EMBL/GenBank/DDBJ whole genome shotgun (WGS) entry which is preliminary data.</text>
</comment>